<proteinExistence type="predicted"/>
<sequence length="155" mass="17234">MTERAVTPIQVAVAASDDEHGSFVSTKNKSAVMLAATLTTVENGKVWVPASTAPTRLPAKGELGEWIPLAESMTVLVMHGELRRDKLHEGLDSLGYTVTLLENERDVNIGVVDSETWLLMIKIIKMVQVYRKLTKLGRRITDWFTLNSRLAEMLV</sequence>
<evidence type="ECO:0000313" key="1">
    <source>
        <dbReference type="EMBL" id="OWY99915.1"/>
    </source>
</evidence>
<dbReference type="Proteomes" id="UP000198211">
    <property type="component" value="Unassembled WGS sequence"/>
</dbReference>
<accession>A0A225V222</accession>
<name>A0A225V222_9STRA</name>
<reference evidence="2" key="1">
    <citation type="submission" date="2017-03" db="EMBL/GenBank/DDBJ databases">
        <title>Phytopthora megakarya and P. palmivora, two closely related causual agents of cacao black pod achieved similar genome size and gene model numbers by different mechanisms.</title>
        <authorList>
            <person name="Ali S."/>
            <person name="Shao J."/>
            <person name="Larry D.J."/>
            <person name="Kronmiller B."/>
            <person name="Shen D."/>
            <person name="Strem M.D."/>
            <person name="Melnick R.L."/>
            <person name="Guiltinan M.J."/>
            <person name="Tyler B.M."/>
            <person name="Meinhardt L.W."/>
            <person name="Bailey B.A."/>
        </authorList>
    </citation>
    <scope>NUCLEOTIDE SEQUENCE [LARGE SCALE GENOMIC DNA]</scope>
    <source>
        <strain evidence="2">zdho120</strain>
    </source>
</reference>
<comment type="caution">
    <text evidence="1">The sequence shown here is derived from an EMBL/GenBank/DDBJ whole genome shotgun (WGS) entry which is preliminary data.</text>
</comment>
<protein>
    <submittedName>
        <fullName evidence="1">Uncharacterized protein</fullName>
    </submittedName>
</protein>
<dbReference type="AlphaFoldDB" id="A0A225V222"/>
<dbReference type="OrthoDB" id="122579at2759"/>
<keyword evidence="2" id="KW-1185">Reference proteome</keyword>
<gene>
    <name evidence="1" type="ORF">PHMEG_00029003</name>
</gene>
<organism evidence="1 2">
    <name type="scientific">Phytophthora megakarya</name>
    <dbReference type="NCBI Taxonomy" id="4795"/>
    <lineage>
        <taxon>Eukaryota</taxon>
        <taxon>Sar</taxon>
        <taxon>Stramenopiles</taxon>
        <taxon>Oomycota</taxon>
        <taxon>Peronosporomycetes</taxon>
        <taxon>Peronosporales</taxon>
        <taxon>Peronosporaceae</taxon>
        <taxon>Phytophthora</taxon>
    </lineage>
</organism>
<dbReference type="EMBL" id="NBNE01008056">
    <property type="protein sequence ID" value="OWY99915.1"/>
    <property type="molecule type" value="Genomic_DNA"/>
</dbReference>
<evidence type="ECO:0000313" key="2">
    <source>
        <dbReference type="Proteomes" id="UP000198211"/>
    </source>
</evidence>